<dbReference type="InterPro" id="IPR045069">
    <property type="entry name" value="MATE_euk"/>
</dbReference>
<keyword evidence="6 7" id="KW-0472">Membrane</keyword>
<dbReference type="GO" id="GO:0042910">
    <property type="term" value="F:xenobiotic transmembrane transporter activity"/>
    <property type="evidence" value="ECO:0007669"/>
    <property type="project" value="InterPro"/>
</dbReference>
<comment type="similarity">
    <text evidence="2 7">Belongs to the multi antimicrobial extrusion (MATE) (TC 2.A.66.1) family.</text>
</comment>
<dbReference type="Pfam" id="PF01554">
    <property type="entry name" value="MatE"/>
    <property type="match status" value="2"/>
</dbReference>
<keyword evidence="4 7" id="KW-0812">Transmembrane</keyword>
<evidence type="ECO:0000256" key="5">
    <source>
        <dbReference type="ARBA" id="ARBA00022989"/>
    </source>
</evidence>
<evidence type="ECO:0000256" key="2">
    <source>
        <dbReference type="ARBA" id="ARBA00010199"/>
    </source>
</evidence>
<feature type="transmembrane region" description="Helical" evidence="7">
    <location>
        <begin position="123"/>
        <end position="144"/>
    </location>
</feature>
<keyword evidence="9" id="KW-1185">Reference proteome</keyword>
<evidence type="ECO:0000256" key="6">
    <source>
        <dbReference type="ARBA" id="ARBA00023136"/>
    </source>
</evidence>
<dbReference type="GO" id="GO:0015297">
    <property type="term" value="F:antiporter activity"/>
    <property type="evidence" value="ECO:0007669"/>
    <property type="project" value="InterPro"/>
</dbReference>
<protein>
    <recommendedName>
        <fullName evidence="7">Protein DETOXIFICATION</fullName>
    </recommendedName>
    <alternativeName>
        <fullName evidence="7">Multidrug and toxic compound extrusion protein</fullName>
    </alternativeName>
</protein>
<feature type="transmembrane region" description="Helical" evidence="7">
    <location>
        <begin position="164"/>
        <end position="185"/>
    </location>
</feature>
<proteinExistence type="inferred from homology"/>
<evidence type="ECO:0000256" key="1">
    <source>
        <dbReference type="ARBA" id="ARBA00004141"/>
    </source>
</evidence>
<comment type="subcellular location">
    <subcellularLocation>
        <location evidence="1">Membrane</location>
        <topology evidence="1">Multi-pass membrane protein</topology>
    </subcellularLocation>
</comment>
<dbReference type="PANTHER" id="PTHR11206">
    <property type="entry name" value="MULTIDRUG RESISTANCE PROTEIN"/>
    <property type="match status" value="1"/>
</dbReference>
<keyword evidence="5 7" id="KW-1133">Transmembrane helix</keyword>
<feature type="transmembrane region" description="Helical" evidence="7">
    <location>
        <begin position="351"/>
        <end position="373"/>
    </location>
</feature>
<keyword evidence="3" id="KW-0813">Transport</keyword>
<feature type="transmembrane region" description="Helical" evidence="7">
    <location>
        <begin position="308"/>
        <end position="330"/>
    </location>
</feature>
<reference evidence="8 9" key="1">
    <citation type="submission" date="2022-03" db="EMBL/GenBank/DDBJ databases">
        <authorList>
            <person name="Nunn A."/>
            <person name="Chopra R."/>
            <person name="Nunn A."/>
            <person name="Contreras Garrido A."/>
        </authorList>
    </citation>
    <scope>NUCLEOTIDE SEQUENCE [LARGE SCALE GENOMIC DNA]</scope>
</reference>
<feature type="transmembrane region" description="Helical" evidence="7">
    <location>
        <begin position="425"/>
        <end position="447"/>
    </location>
</feature>
<evidence type="ECO:0000256" key="7">
    <source>
        <dbReference type="RuleBase" id="RU004914"/>
    </source>
</evidence>
<dbReference type="GO" id="GO:0016020">
    <property type="term" value="C:membrane"/>
    <property type="evidence" value="ECO:0007669"/>
    <property type="project" value="UniProtKB-SubCell"/>
</dbReference>
<evidence type="ECO:0000256" key="4">
    <source>
        <dbReference type="ARBA" id="ARBA00022692"/>
    </source>
</evidence>
<dbReference type="NCBIfam" id="TIGR00797">
    <property type="entry name" value="matE"/>
    <property type="match status" value="1"/>
</dbReference>
<feature type="transmembrane region" description="Helical" evidence="7">
    <location>
        <begin position="192"/>
        <end position="218"/>
    </location>
</feature>
<feature type="transmembrane region" description="Helical" evidence="7">
    <location>
        <begin position="83"/>
        <end position="103"/>
    </location>
</feature>
<dbReference type="AlphaFoldDB" id="A0AAU9SLF7"/>
<dbReference type="GO" id="GO:1990961">
    <property type="term" value="P:xenobiotic detoxification by transmembrane export across the plasma membrane"/>
    <property type="evidence" value="ECO:0007669"/>
    <property type="project" value="InterPro"/>
</dbReference>
<gene>
    <name evidence="8" type="ORF">TAV2_LOCUS21493</name>
</gene>
<name>A0AAU9SLF7_THLAR</name>
<feature type="transmembrane region" description="Helical" evidence="7">
    <location>
        <begin position="224"/>
        <end position="244"/>
    </location>
</feature>
<evidence type="ECO:0000256" key="3">
    <source>
        <dbReference type="ARBA" id="ARBA00022448"/>
    </source>
</evidence>
<accession>A0AAU9SLF7</accession>
<feature type="transmembrane region" description="Helical" evidence="7">
    <location>
        <begin position="52"/>
        <end position="71"/>
    </location>
</feature>
<dbReference type="EMBL" id="OU466862">
    <property type="protein sequence ID" value="CAH2070280.1"/>
    <property type="molecule type" value="Genomic_DNA"/>
</dbReference>
<evidence type="ECO:0000313" key="8">
    <source>
        <dbReference type="EMBL" id="CAH2070280.1"/>
    </source>
</evidence>
<dbReference type="CDD" id="cd13132">
    <property type="entry name" value="MATE_eukaryotic"/>
    <property type="match status" value="1"/>
</dbReference>
<evidence type="ECO:0000313" key="9">
    <source>
        <dbReference type="Proteomes" id="UP000836841"/>
    </source>
</evidence>
<feature type="transmembrane region" description="Helical" evidence="7">
    <location>
        <begin position="273"/>
        <end position="302"/>
    </location>
</feature>
<sequence length="526" mass="57274">MCQSNRVRDEVTVPLLTKIPQHQKLLLLKNYSAPLSLFANEAFSIGRISYPLVLTGVLLYVRSFVSMFYLSRLGNPTLAGGSLALAFANITGYSLFSGLNMGVETICSQSFGAKRYNFVRATIRRGIILLLFTSLLVSLLWINIEKILKMLEQDKELVSAAHTFLLYSLPDLIAQSFLHPLRAYLRTQSKTLPLSICTGVASVLHLPITFFLVPYLGLGIKGSALSGVVSSFSLVAFLLLYIAFFDEKLSNDDEVEVSEEETFDDSVREWKKLLGLAIPSCASVCLEWWCYEIMIVLCGWLLNPKATVASMGILIQITSLVYILPNSWSFGVSTRVGNELGSNQPQRARRAAIVGLGLSIALGFTALTLTVSVRNAWALLFTEDEEIIKLTSMVLPIVGLCELGNCPQTTGCGILRGSARPKTGLGINLAAFYAVGMPVGSVLAFCFGFGFKGLWLGMLAAQISCVIGMMFATCRTNWELEAARAKELTAVDGGSDSDSEDEDVEVGKVDNLGRDEPLGVIEDCSV</sequence>
<organism evidence="8 9">
    <name type="scientific">Thlaspi arvense</name>
    <name type="common">Field penny-cress</name>
    <dbReference type="NCBI Taxonomy" id="13288"/>
    <lineage>
        <taxon>Eukaryota</taxon>
        <taxon>Viridiplantae</taxon>
        <taxon>Streptophyta</taxon>
        <taxon>Embryophyta</taxon>
        <taxon>Tracheophyta</taxon>
        <taxon>Spermatophyta</taxon>
        <taxon>Magnoliopsida</taxon>
        <taxon>eudicotyledons</taxon>
        <taxon>Gunneridae</taxon>
        <taxon>Pentapetalae</taxon>
        <taxon>rosids</taxon>
        <taxon>malvids</taxon>
        <taxon>Brassicales</taxon>
        <taxon>Brassicaceae</taxon>
        <taxon>Thlaspideae</taxon>
        <taxon>Thlaspi</taxon>
    </lineage>
</organism>
<dbReference type="Proteomes" id="UP000836841">
    <property type="component" value="Chromosome 6"/>
</dbReference>
<dbReference type="InterPro" id="IPR002528">
    <property type="entry name" value="MATE_fam"/>
</dbReference>